<dbReference type="InterPro" id="IPR001173">
    <property type="entry name" value="Glyco_trans_2-like"/>
</dbReference>
<comment type="similarity">
    <text evidence="1">Belongs to the glycosyltransferase 2 family.</text>
</comment>
<organism evidence="4 5">
    <name type="scientific">Curtobacterium flaccumfaciens</name>
    <dbReference type="NCBI Taxonomy" id="2035"/>
    <lineage>
        <taxon>Bacteria</taxon>
        <taxon>Bacillati</taxon>
        <taxon>Actinomycetota</taxon>
        <taxon>Actinomycetes</taxon>
        <taxon>Micrococcales</taxon>
        <taxon>Microbacteriaceae</taxon>
        <taxon>Curtobacterium</taxon>
    </lineage>
</organism>
<dbReference type="RefSeq" id="WP_133518470.1">
    <property type="nucleotide sequence ID" value="NZ_SNVW01000001.1"/>
</dbReference>
<evidence type="ECO:0000256" key="1">
    <source>
        <dbReference type="ARBA" id="ARBA00006739"/>
    </source>
</evidence>
<dbReference type="OrthoDB" id="9797819at2"/>
<dbReference type="EMBL" id="SNVW01000001">
    <property type="protein sequence ID" value="TDN46625.1"/>
    <property type="molecule type" value="Genomic_DNA"/>
</dbReference>
<feature type="compositionally biased region" description="Basic and acidic residues" evidence="2">
    <location>
        <begin position="224"/>
        <end position="233"/>
    </location>
</feature>
<dbReference type="Proteomes" id="UP000295764">
    <property type="component" value="Unassembled WGS sequence"/>
</dbReference>
<reference evidence="4 5" key="1">
    <citation type="submission" date="2019-03" db="EMBL/GenBank/DDBJ databases">
        <title>Genomic analyses of the natural microbiome of Caenorhabditis elegans.</title>
        <authorList>
            <person name="Samuel B."/>
        </authorList>
    </citation>
    <scope>NUCLEOTIDE SEQUENCE [LARGE SCALE GENOMIC DNA]</scope>
    <source>
        <strain evidence="4 5">JUb65</strain>
    </source>
</reference>
<keyword evidence="4" id="KW-0808">Transferase</keyword>
<dbReference type="CDD" id="cd04179">
    <property type="entry name" value="DPM_DPG-synthase_like"/>
    <property type="match status" value="1"/>
</dbReference>
<evidence type="ECO:0000313" key="5">
    <source>
        <dbReference type="Proteomes" id="UP000295764"/>
    </source>
</evidence>
<dbReference type="GO" id="GO:0016740">
    <property type="term" value="F:transferase activity"/>
    <property type="evidence" value="ECO:0007669"/>
    <property type="project" value="UniProtKB-KW"/>
</dbReference>
<evidence type="ECO:0000313" key="4">
    <source>
        <dbReference type="EMBL" id="TDN46625.1"/>
    </source>
</evidence>
<evidence type="ECO:0000256" key="2">
    <source>
        <dbReference type="SAM" id="MobiDB-lite"/>
    </source>
</evidence>
<dbReference type="InterPro" id="IPR050256">
    <property type="entry name" value="Glycosyltransferase_2"/>
</dbReference>
<gene>
    <name evidence="4" type="ORF">EDF64_101492</name>
</gene>
<feature type="region of interest" description="Disordered" evidence="2">
    <location>
        <begin position="222"/>
        <end position="261"/>
    </location>
</feature>
<proteinExistence type="inferred from homology"/>
<dbReference type="InterPro" id="IPR029044">
    <property type="entry name" value="Nucleotide-diphossugar_trans"/>
</dbReference>
<name>A0A4R6DNR0_9MICO</name>
<sequence length="261" mass="27732">MADMNVDVILPCLDEADALPEVLGRLPTGYRAIVVDNGSTDGSADVARAHGALVVTEPVKGFGSACAAGVAAATAEYVAFCDADASMDPAELVPLVARVATGHTDLALGRRVPTTPGAWAPHARFANRVLAVLMHRATGYKLRDLGPMRVMRREDLVALDLRDRRSGYPLEMVLAAHAAGWRVDESDIGYAQRIGDSKVTGTLRGTINAVKDMSRLLRTHRRAAQTERREARGRVVAPASVRHTAGSTPEMAASTTEGARS</sequence>
<dbReference type="PANTHER" id="PTHR48090:SF7">
    <property type="entry name" value="RFBJ PROTEIN"/>
    <property type="match status" value="1"/>
</dbReference>
<dbReference type="AlphaFoldDB" id="A0A4R6DNR0"/>
<feature type="domain" description="Glycosyltransferase 2-like" evidence="3">
    <location>
        <begin position="8"/>
        <end position="153"/>
    </location>
</feature>
<dbReference type="Gene3D" id="3.90.550.10">
    <property type="entry name" value="Spore Coat Polysaccharide Biosynthesis Protein SpsA, Chain A"/>
    <property type="match status" value="1"/>
</dbReference>
<dbReference type="Pfam" id="PF00535">
    <property type="entry name" value="Glycos_transf_2"/>
    <property type="match status" value="1"/>
</dbReference>
<protein>
    <submittedName>
        <fullName evidence="4">Glycosyl transferase family 2</fullName>
    </submittedName>
</protein>
<accession>A0A4R6DNR0</accession>
<dbReference type="STRING" id="2035.RU06_04010"/>
<dbReference type="PANTHER" id="PTHR48090">
    <property type="entry name" value="UNDECAPRENYL-PHOSPHATE 4-DEOXY-4-FORMAMIDO-L-ARABINOSE TRANSFERASE-RELATED"/>
    <property type="match status" value="1"/>
</dbReference>
<comment type="caution">
    <text evidence="4">The sequence shown here is derived from an EMBL/GenBank/DDBJ whole genome shotgun (WGS) entry which is preliminary data.</text>
</comment>
<dbReference type="SUPFAM" id="SSF53448">
    <property type="entry name" value="Nucleotide-diphospho-sugar transferases"/>
    <property type="match status" value="1"/>
</dbReference>
<evidence type="ECO:0000259" key="3">
    <source>
        <dbReference type="Pfam" id="PF00535"/>
    </source>
</evidence>